<dbReference type="InterPro" id="IPR005303">
    <property type="entry name" value="MOCOS_middle"/>
</dbReference>
<evidence type="ECO:0000313" key="10">
    <source>
        <dbReference type="Proteomes" id="UP000007754"/>
    </source>
</evidence>
<evidence type="ECO:0000256" key="2">
    <source>
        <dbReference type="ARBA" id="ARBA00022553"/>
    </source>
</evidence>
<keyword evidence="5 6" id="KW-0501">Molybdenum cofactor biosynthesis</keyword>
<name>H0ZCU1_TAEGU</name>
<dbReference type="InParanoid" id="H0ZCU1"/>
<dbReference type="GO" id="GO:0008265">
    <property type="term" value="F:molybdenum cofactor sulfurtransferase activity"/>
    <property type="evidence" value="ECO:0007669"/>
    <property type="project" value="UniProtKB-UniRule"/>
</dbReference>
<evidence type="ECO:0000256" key="7">
    <source>
        <dbReference type="SAM" id="MobiDB-lite"/>
    </source>
</evidence>
<dbReference type="GO" id="GO:0006777">
    <property type="term" value="P:Mo-molybdopterin cofactor biosynthetic process"/>
    <property type="evidence" value="ECO:0007669"/>
    <property type="project" value="UniProtKB-UniRule"/>
</dbReference>
<dbReference type="OrthoDB" id="420046at2759"/>
<evidence type="ECO:0000256" key="4">
    <source>
        <dbReference type="ARBA" id="ARBA00022898"/>
    </source>
</evidence>
<dbReference type="Ensembl" id="ENSTGUT00000008490.2">
    <property type="protein sequence ID" value="ENSTGUP00000008402.2"/>
    <property type="gene ID" value="ENSTGUG00000008151.2"/>
</dbReference>
<dbReference type="CTD" id="55034"/>
<keyword evidence="10" id="KW-1185">Reference proteome</keyword>
<dbReference type="PANTHER" id="PTHR14237">
    <property type="entry name" value="MOLYBDOPTERIN COFACTOR SULFURASE MOSC"/>
    <property type="match status" value="1"/>
</dbReference>
<evidence type="ECO:0000256" key="6">
    <source>
        <dbReference type="HAMAP-Rule" id="MF_03050"/>
    </source>
</evidence>
<dbReference type="InterPro" id="IPR015424">
    <property type="entry name" value="PyrdxlP-dep_Trfase"/>
</dbReference>
<feature type="domain" description="MOSC" evidence="8">
    <location>
        <begin position="868"/>
        <end position="1026"/>
    </location>
</feature>
<comment type="pathway">
    <text evidence="1">Cofactor biosynthesis; molybdopterin biosynthesis.</text>
</comment>
<comment type="cofactor">
    <cofactor evidence="6">
        <name>pyridoxal 5'-phosphate</name>
        <dbReference type="ChEBI" id="CHEBI:597326"/>
    </cofactor>
</comment>
<evidence type="ECO:0000256" key="3">
    <source>
        <dbReference type="ARBA" id="ARBA00022679"/>
    </source>
</evidence>
<dbReference type="InterPro" id="IPR015421">
    <property type="entry name" value="PyrdxlP-dep_Trfase_major"/>
</dbReference>
<evidence type="ECO:0000259" key="8">
    <source>
        <dbReference type="PROSITE" id="PS51340"/>
    </source>
</evidence>
<comment type="catalytic activity">
    <reaction evidence="6">
        <text>Mo-molybdopterin + L-cysteine + AH2 = thio-Mo-molybdopterin + L-alanine + A + H2O</text>
        <dbReference type="Rhea" id="RHEA:42636"/>
        <dbReference type="ChEBI" id="CHEBI:13193"/>
        <dbReference type="ChEBI" id="CHEBI:15377"/>
        <dbReference type="ChEBI" id="CHEBI:17499"/>
        <dbReference type="ChEBI" id="CHEBI:35235"/>
        <dbReference type="ChEBI" id="CHEBI:57972"/>
        <dbReference type="ChEBI" id="CHEBI:71302"/>
        <dbReference type="ChEBI" id="CHEBI:82685"/>
        <dbReference type="EC" id="2.8.1.9"/>
    </reaction>
</comment>
<dbReference type="Proteomes" id="UP000007754">
    <property type="component" value="Chromosome 2"/>
</dbReference>
<keyword evidence="2" id="KW-0597">Phosphoprotein</keyword>
<dbReference type="STRING" id="59729.ENSTGUP00000008402"/>
<dbReference type="PROSITE" id="PS51340">
    <property type="entry name" value="MOSC"/>
    <property type="match status" value="1"/>
</dbReference>
<feature type="compositionally biased region" description="Low complexity" evidence="7">
    <location>
        <begin position="140"/>
        <end position="150"/>
    </location>
</feature>
<evidence type="ECO:0000313" key="9">
    <source>
        <dbReference type="Ensembl" id="ENSTGUP00000008402.2"/>
    </source>
</evidence>
<dbReference type="InterPro" id="IPR005302">
    <property type="entry name" value="MoCF_Sase_C"/>
</dbReference>
<protein>
    <recommendedName>
        <fullName evidence="6">Molybdenum cofactor sulfurase</fullName>
        <shortName evidence="6">MCS</shortName>
        <shortName evidence="6">MOS</shortName>
        <shortName evidence="6">MoCo sulfurase</shortName>
        <ecNumber evidence="6">2.8.1.9</ecNumber>
    </recommendedName>
    <alternativeName>
        <fullName evidence="6">Molybdenum cofactor sulfurtransferase</fullName>
    </alternativeName>
</protein>
<dbReference type="Pfam" id="PF00266">
    <property type="entry name" value="Aminotran_5"/>
    <property type="match status" value="1"/>
</dbReference>
<dbReference type="InterPro" id="IPR000192">
    <property type="entry name" value="Aminotrans_V_dom"/>
</dbReference>
<gene>
    <name evidence="6 9" type="primary">MOCOS</name>
</gene>
<dbReference type="Pfam" id="PF03473">
    <property type="entry name" value="MOSC"/>
    <property type="match status" value="1"/>
</dbReference>
<evidence type="ECO:0000256" key="5">
    <source>
        <dbReference type="ARBA" id="ARBA00023150"/>
    </source>
</evidence>
<dbReference type="OMA" id="PCTRCQM"/>
<feature type="region of interest" description="Disordered" evidence="7">
    <location>
        <begin position="117"/>
        <end position="166"/>
    </location>
</feature>
<feature type="modified residue" description="N6-(pyridoxal phosphate)lysine" evidence="6">
    <location>
        <position position="432"/>
    </location>
</feature>
<dbReference type="InterPro" id="IPR011037">
    <property type="entry name" value="Pyrv_Knase-like_insert_dom_sf"/>
</dbReference>
<proteinExistence type="inferred from homology"/>
<dbReference type="InterPro" id="IPR028886">
    <property type="entry name" value="MoCo_sulfurase"/>
</dbReference>
<organism evidence="9 10">
    <name type="scientific">Taeniopygia guttata</name>
    <name type="common">Zebra finch</name>
    <name type="synonym">Poephila guttata</name>
    <dbReference type="NCBI Taxonomy" id="59729"/>
    <lineage>
        <taxon>Eukaryota</taxon>
        <taxon>Metazoa</taxon>
        <taxon>Chordata</taxon>
        <taxon>Craniata</taxon>
        <taxon>Vertebrata</taxon>
        <taxon>Euteleostomi</taxon>
        <taxon>Archelosauria</taxon>
        <taxon>Archosauria</taxon>
        <taxon>Dinosauria</taxon>
        <taxon>Saurischia</taxon>
        <taxon>Theropoda</taxon>
        <taxon>Coelurosauria</taxon>
        <taxon>Aves</taxon>
        <taxon>Neognathae</taxon>
        <taxon>Neoaves</taxon>
        <taxon>Telluraves</taxon>
        <taxon>Australaves</taxon>
        <taxon>Passeriformes</taxon>
        <taxon>Passeroidea</taxon>
        <taxon>Estrildidae</taxon>
        <taxon>Estrildinae</taxon>
        <taxon>Taeniopygia</taxon>
    </lineage>
</organism>
<dbReference type="GO" id="GO:0016829">
    <property type="term" value="F:lyase activity"/>
    <property type="evidence" value="ECO:0007669"/>
    <property type="project" value="UniProtKB-UniRule"/>
</dbReference>
<dbReference type="PANTHER" id="PTHR14237:SF80">
    <property type="entry name" value="MOLYBDENUM COFACTOR SULFURASE"/>
    <property type="match status" value="1"/>
</dbReference>
<feature type="active site" evidence="6">
    <location>
        <position position="592"/>
    </location>
</feature>
<comment type="function">
    <text evidence="6">Sulfurates the molybdenum cofactor. Sulfation of molybdenum is essential for xanthine dehydrogenase (XDH) and aldehyde oxidase (ADO) enzymes in which molybdenum cofactor is liganded by 1 oxygen and 1 sulfur atom in active form.</text>
</comment>
<dbReference type="SUPFAM" id="SSF50800">
    <property type="entry name" value="PK beta-barrel domain-like"/>
    <property type="match status" value="1"/>
</dbReference>
<dbReference type="HAMAP" id="MF_03050">
    <property type="entry name" value="MOCOS"/>
    <property type="match status" value="1"/>
</dbReference>
<dbReference type="AlphaFoldDB" id="H0ZCU1"/>
<dbReference type="EC" id="2.8.1.9" evidence="6"/>
<dbReference type="KEGG" id="tgu:100221503"/>
<reference evidence="9" key="2">
    <citation type="submission" date="2025-08" db="UniProtKB">
        <authorList>
            <consortium name="Ensembl"/>
        </authorList>
    </citation>
    <scope>IDENTIFICATION</scope>
</reference>
<dbReference type="GO" id="GO:0030170">
    <property type="term" value="F:pyridoxal phosphate binding"/>
    <property type="evidence" value="ECO:0007669"/>
    <property type="project" value="UniProtKB-UniRule"/>
</dbReference>
<dbReference type="SUPFAM" id="SSF141673">
    <property type="entry name" value="MOSC N-terminal domain-like"/>
    <property type="match status" value="1"/>
</dbReference>
<reference evidence="9 10" key="1">
    <citation type="journal article" date="2010" name="Nature">
        <title>The genome of a songbird.</title>
        <authorList>
            <person name="Warren W.C."/>
            <person name="Clayton D.F."/>
            <person name="Ellegren H."/>
            <person name="Arnold A.P."/>
            <person name="Hillier L.W."/>
            <person name="Kunstner A."/>
            <person name="Searle S."/>
            <person name="White S."/>
            <person name="Vilella A.J."/>
            <person name="Fairley S."/>
            <person name="Heger A."/>
            <person name="Kong L."/>
            <person name="Ponting C.P."/>
            <person name="Jarvis E.D."/>
            <person name="Mello C.V."/>
            <person name="Minx P."/>
            <person name="Lovell P."/>
            <person name="Velho T.A."/>
            <person name="Ferris M."/>
            <person name="Balakrishnan C.N."/>
            <person name="Sinha S."/>
            <person name="Blatti C."/>
            <person name="London S.E."/>
            <person name="Li Y."/>
            <person name="Lin Y.C."/>
            <person name="George J."/>
            <person name="Sweedler J."/>
            <person name="Southey B."/>
            <person name="Gunaratne P."/>
            <person name="Watson M."/>
            <person name="Nam K."/>
            <person name="Backstrom N."/>
            <person name="Smeds L."/>
            <person name="Nabholz B."/>
            <person name="Itoh Y."/>
            <person name="Whitney O."/>
            <person name="Pfenning A.R."/>
            <person name="Howard J."/>
            <person name="Volker M."/>
            <person name="Skinner B.M."/>
            <person name="Griffin D.K."/>
            <person name="Ye L."/>
            <person name="McLaren W.M."/>
            <person name="Flicek P."/>
            <person name="Quesada V."/>
            <person name="Velasco G."/>
            <person name="Lopez-Otin C."/>
            <person name="Puente X.S."/>
            <person name="Olender T."/>
            <person name="Lancet D."/>
            <person name="Smit A.F."/>
            <person name="Hubley R."/>
            <person name="Konkel M.K."/>
            <person name="Walker J.A."/>
            <person name="Batzer M.A."/>
            <person name="Gu W."/>
            <person name="Pollock D.D."/>
            <person name="Chen L."/>
            <person name="Cheng Z."/>
            <person name="Eichler E.E."/>
            <person name="Stapley J."/>
            <person name="Slate J."/>
            <person name="Ekblom R."/>
            <person name="Birkhead T."/>
            <person name="Burke T."/>
            <person name="Burt D."/>
            <person name="Scharff C."/>
            <person name="Adam I."/>
            <person name="Richard H."/>
            <person name="Sultan M."/>
            <person name="Soldatov A."/>
            <person name="Lehrach H."/>
            <person name="Edwards S.V."/>
            <person name="Yang S.P."/>
            <person name="Li X."/>
            <person name="Graves T."/>
            <person name="Fulton L."/>
            <person name="Nelson J."/>
            <person name="Chinwalla A."/>
            <person name="Hou S."/>
            <person name="Mardis E.R."/>
            <person name="Wilson R.K."/>
        </authorList>
    </citation>
    <scope>NUCLEOTIDE SEQUENCE [LARGE SCALE GENOMIC DNA]</scope>
</reference>
<dbReference type="Pfam" id="PF03476">
    <property type="entry name" value="MOSC_N"/>
    <property type="match status" value="1"/>
</dbReference>
<sequence>MGQYPWGPAHSTTLALARGTLHSFYGQESQLDMMQEYYTPSARYEQVTSIISSNGSGSKGNLSLNWKILGERDFHEEFSTACRNRRVHLLLSPANRSPGASGKVFLTGNSSLCQRSARLSRGRTGPGACGAGGGRGRSAGPGRAEPSGPERSGRGGSAAAEPRCSPRRALRARGAMAGQPLSFRAFCAARPAGCEYGYGHGDGLGALRDREFPRLRGITYLDHAGSALFPESLLKAFTDDLRNNIYGNPHSQNISSKLTYDTIEHVRYRILQHFHTTAEDYTIIFTSGCTAALKLIAESFPWIPEGAKQPSSRFCYLTDSHTSVIGMRGITASMNVLSVPIKPKEILLAKSRLPAEEQNCTTPHLFSYPAQSNFSGTKYPLSWIQDIKSGRLCPIKVPGKWFVLLDAASYVSSSPLDLGVHQADFIPISFYKIFGFPTGLGALLVNNRIAPLLRKTYFGGGTAAAYLSGEDFYFPRKSIAERFEDGTVSFLDIIALKHGFDVLEKLTGGMEKIKQHTFALAHYTYTVLSNLKYANGAPVVRIYSDTDFSNPDVQGPIINFNVLDENGQVLGFSQVDSMASLHNIHVRTGCFCNTGACQMHLGISNEDIQRNLQAGHVCGDNIDLVDGRPTGSVRISFGYMSSFEDAQTFLNFIIATRLSNLDAEIPFQSVPKRMTESVPDDHLSFNKEDKLSPILQISDRELRNIPSEAETTGSWQPPEPEAESMRATVSETAVPTCRKGGKPITVAKIYLYPIKSCSAFEVTEWPVGNQGLLYDRNWMVVNQNGVCMTQKQEPRLCLVNPSIDLKQKMMLIQADGMDPICVPLEDNTGKEAVICESKVCSHRVKTYDCGERIAGWLSTFLGRPCRLIRQSSDMRSKSHQKNTKGLSSATNISLSLVNEAQYLLINVASILQLKEHISARLKEPLEIEELIRRFRANIVISAPESFEEEEWAEISIGALQFQVVGPCSRCQIICIDQQSGERNKEILQSLSAARGRKTNFGIYLMNQPLCSPLSDTLSVGSEVLPVLKENAEIKSPTSSEEKCSG</sequence>
<reference evidence="9" key="3">
    <citation type="submission" date="2025-09" db="UniProtKB">
        <authorList>
            <consortium name="Ensembl"/>
        </authorList>
    </citation>
    <scope>IDENTIFICATION</scope>
</reference>
<dbReference type="GO" id="GO:0030151">
    <property type="term" value="F:molybdenum ion binding"/>
    <property type="evidence" value="ECO:0007669"/>
    <property type="project" value="UniProtKB-UniRule"/>
</dbReference>
<dbReference type="Gene3D" id="3.40.640.10">
    <property type="entry name" value="Type I PLP-dependent aspartate aminotransferase-like (Major domain)"/>
    <property type="match status" value="1"/>
</dbReference>
<dbReference type="SUPFAM" id="SSF53383">
    <property type="entry name" value="PLP-dependent transferases"/>
    <property type="match status" value="1"/>
</dbReference>
<dbReference type="FunFam" id="3.40.640.10:FF:000096">
    <property type="entry name" value="Molybdenum cofactor sulfurase"/>
    <property type="match status" value="1"/>
</dbReference>
<dbReference type="GeneTree" id="ENSGT00940000157051"/>
<evidence type="ECO:0000256" key="1">
    <source>
        <dbReference type="ARBA" id="ARBA00005046"/>
    </source>
</evidence>
<dbReference type="HOGENOM" id="CLU_010913_0_1_1"/>
<keyword evidence="3 6" id="KW-0808">Transferase</keyword>
<accession>H0ZCU1</accession>
<keyword evidence="4 6" id="KW-0663">Pyridoxal phosphate</keyword>
<comment type="similarity">
    <text evidence="6">Belongs to the class-V pyridoxal-phosphate-dependent aminotransferase family. MOCOS subfamily.</text>
</comment>
<feature type="compositionally biased region" description="Gly residues" evidence="7">
    <location>
        <begin position="124"/>
        <end position="139"/>
    </location>
</feature>